<keyword evidence="2" id="KW-0472">Membrane</keyword>
<keyword evidence="2" id="KW-0812">Transmembrane</keyword>
<evidence type="ECO:0000313" key="3">
    <source>
        <dbReference type="EMBL" id="MBM7555206.1"/>
    </source>
</evidence>
<keyword evidence="4" id="KW-1185">Reference proteome</keyword>
<comment type="caution">
    <text evidence="3">The sequence shown here is derived from an EMBL/GenBank/DDBJ whole genome shotgun (WGS) entry which is preliminary data.</text>
</comment>
<keyword evidence="2" id="KW-1133">Transmembrane helix</keyword>
<reference evidence="3" key="1">
    <citation type="submission" date="2021-01" db="EMBL/GenBank/DDBJ databases">
        <title>Genomic Encyclopedia of Type Strains, Phase IV (KMG-IV): sequencing the most valuable type-strain genomes for metagenomic binning, comparative biology and taxonomic classification.</title>
        <authorList>
            <person name="Goeker M."/>
        </authorList>
    </citation>
    <scope>NUCLEOTIDE SEQUENCE</scope>
    <source>
        <strain evidence="3">DSM 23230</strain>
    </source>
</reference>
<dbReference type="EMBL" id="JAFBDQ010000001">
    <property type="protein sequence ID" value="MBM7555206.1"/>
    <property type="molecule type" value="Genomic_DNA"/>
</dbReference>
<sequence length="174" mass="20158">MINLLPDEIKKKRKREKYKKIALVIIVLLLVVLMGTSSYIENLAANYQTKLEKLDEQLQQLEVTKKVISTQLKEKNKVQEQLTLVNNLKKDLNYNWLIQDLQLIIPEKVWLEQLTITIDNKLLIGGKTVNNQQLLETAKRLEKYPYFEGVKIASSQEVKGNLHFEIQGQVSQGL</sequence>
<gene>
    <name evidence="3" type="ORF">JOC47_000030</name>
</gene>
<accession>A0A938XS15</accession>
<name>A0A938XS15_9FIRM</name>
<proteinExistence type="predicted"/>
<evidence type="ECO:0000256" key="1">
    <source>
        <dbReference type="SAM" id="Coils"/>
    </source>
</evidence>
<keyword evidence="1" id="KW-0175">Coiled coil</keyword>
<organism evidence="3 4">
    <name type="scientific">Halanaerobacter jeridensis</name>
    <dbReference type="NCBI Taxonomy" id="706427"/>
    <lineage>
        <taxon>Bacteria</taxon>
        <taxon>Bacillati</taxon>
        <taxon>Bacillota</taxon>
        <taxon>Clostridia</taxon>
        <taxon>Halanaerobiales</taxon>
        <taxon>Halobacteroidaceae</taxon>
        <taxon>Halanaerobacter</taxon>
    </lineage>
</organism>
<evidence type="ECO:0000313" key="4">
    <source>
        <dbReference type="Proteomes" id="UP000774000"/>
    </source>
</evidence>
<dbReference type="PANTHER" id="PTHR40278:SF1">
    <property type="entry name" value="DNA UTILIZATION PROTEIN HOFN"/>
    <property type="match status" value="1"/>
</dbReference>
<dbReference type="RefSeq" id="WP_204699936.1">
    <property type="nucleotide sequence ID" value="NZ_JAFBDQ010000001.1"/>
</dbReference>
<dbReference type="AlphaFoldDB" id="A0A938XS15"/>
<feature type="coiled-coil region" evidence="1">
    <location>
        <begin position="40"/>
        <end position="71"/>
    </location>
</feature>
<dbReference type="Proteomes" id="UP000774000">
    <property type="component" value="Unassembled WGS sequence"/>
</dbReference>
<dbReference type="InterPro" id="IPR052534">
    <property type="entry name" value="Extracell_DNA_Util/SecSys_Comp"/>
</dbReference>
<dbReference type="Pfam" id="PF05137">
    <property type="entry name" value="PilN"/>
    <property type="match status" value="1"/>
</dbReference>
<evidence type="ECO:0000256" key="2">
    <source>
        <dbReference type="SAM" id="Phobius"/>
    </source>
</evidence>
<protein>
    <recommendedName>
        <fullName evidence="5">Type IV pilus assembly protein PilN</fullName>
    </recommendedName>
</protein>
<evidence type="ECO:0008006" key="5">
    <source>
        <dbReference type="Google" id="ProtNLM"/>
    </source>
</evidence>
<feature type="transmembrane region" description="Helical" evidence="2">
    <location>
        <begin position="21"/>
        <end position="40"/>
    </location>
</feature>
<dbReference type="PANTHER" id="PTHR40278">
    <property type="entry name" value="DNA UTILIZATION PROTEIN HOFN"/>
    <property type="match status" value="1"/>
</dbReference>
<dbReference type="InterPro" id="IPR007813">
    <property type="entry name" value="PilN"/>
</dbReference>